<comment type="function">
    <text evidence="1">Accessory subunit of the mitochondrial membrane respiratory chain NADH dehydrogenase (Complex I), that is believed not to be involved in catalysis. Complex I functions in the transfer of electrons from NADH to the respiratory chain. The immediate electron acceptor for the enzyme is believed to be ubiquinone.</text>
</comment>
<gene>
    <name evidence="18" type="ORF">BpHYR1_004279</name>
</gene>
<comment type="caution">
    <text evidence="18">The sequence shown here is derived from an EMBL/GenBank/DDBJ whole genome shotgun (WGS) entry which is preliminary data.</text>
</comment>
<keyword evidence="5" id="KW-0813">Transport</keyword>
<keyword evidence="7 17" id="KW-0812">Transmembrane</keyword>
<evidence type="ECO:0000256" key="5">
    <source>
        <dbReference type="ARBA" id="ARBA00022448"/>
    </source>
</evidence>
<dbReference type="Proteomes" id="UP000276133">
    <property type="component" value="Unassembled WGS sequence"/>
</dbReference>
<protein>
    <recommendedName>
        <fullName evidence="4">NADH dehydrogenase [ubiquinone] 1 beta subcomplex subunit 11, mitochondrial</fullName>
    </recommendedName>
    <alternativeName>
        <fullName evidence="15">Complex I-ESSS</fullName>
    </alternativeName>
    <alternativeName>
        <fullName evidence="14">NADH-ubiquinone oxidoreductase ESSS subunit</fullName>
    </alternativeName>
</protein>
<evidence type="ECO:0000313" key="18">
    <source>
        <dbReference type="EMBL" id="RMZ96345.1"/>
    </source>
</evidence>
<evidence type="ECO:0000256" key="10">
    <source>
        <dbReference type="ARBA" id="ARBA00022982"/>
    </source>
</evidence>
<keyword evidence="11 17" id="KW-1133">Transmembrane helix</keyword>
<evidence type="ECO:0000256" key="17">
    <source>
        <dbReference type="SAM" id="Phobius"/>
    </source>
</evidence>
<evidence type="ECO:0000256" key="6">
    <source>
        <dbReference type="ARBA" id="ARBA00022660"/>
    </source>
</evidence>
<evidence type="ECO:0000313" key="19">
    <source>
        <dbReference type="Proteomes" id="UP000276133"/>
    </source>
</evidence>
<evidence type="ECO:0000256" key="1">
    <source>
        <dbReference type="ARBA" id="ARBA00003195"/>
    </source>
</evidence>
<dbReference type="EMBL" id="REGN01012281">
    <property type="protein sequence ID" value="RMZ96345.1"/>
    <property type="molecule type" value="Genomic_DNA"/>
</dbReference>
<evidence type="ECO:0000256" key="15">
    <source>
        <dbReference type="ARBA" id="ARBA00031387"/>
    </source>
</evidence>
<keyword evidence="6" id="KW-0679">Respiratory chain</keyword>
<evidence type="ECO:0000256" key="12">
    <source>
        <dbReference type="ARBA" id="ARBA00023128"/>
    </source>
</evidence>
<dbReference type="InterPro" id="IPR019329">
    <property type="entry name" value="NADH_UbQ_OxRdtase_ESSS_su"/>
</dbReference>
<evidence type="ECO:0000256" key="2">
    <source>
        <dbReference type="ARBA" id="ARBA00004434"/>
    </source>
</evidence>
<feature type="transmembrane region" description="Helical" evidence="17">
    <location>
        <begin position="85"/>
        <end position="109"/>
    </location>
</feature>
<reference evidence="18 19" key="1">
    <citation type="journal article" date="2018" name="Sci. Rep.">
        <title>Genomic signatures of local adaptation to the degree of environmental predictability in rotifers.</title>
        <authorList>
            <person name="Franch-Gras L."/>
            <person name="Hahn C."/>
            <person name="Garcia-Roger E.M."/>
            <person name="Carmona M.J."/>
            <person name="Serra M."/>
            <person name="Gomez A."/>
        </authorList>
    </citation>
    <scope>NUCLEOTIDE SEQUENCE [LARGE SCALE GENOMIC DNA]</scope>
    <source>
        <strain evidence="18">HYR1</strain>
    </source>
</reference>
<dbReference type="OrthoDB" id="5917019at2759"/>
<keyword evidence="18" id="KW-0830">Ubiquinone</keyword>
<name>A0A3M7PB67_BRAPC</name>
<dbReference type="GO" id="GO:0005743">
    <property type="term" value="C:mitochondrial inner membrane"/>
    <property type="evidence" value="ECO:0007669"/>
    <property type="project" value="UniProtKB-SubCell"/>
</dbReference>
<comment type="similarity">
    <text evidence="3">Belongs to the complex I NDUFB11 subunit family.</text>
</comment>
<keyword evidence="8" id="KW-0999">Mitochondrion inner membrane</keyword>
<evidence type="ECO:0000256" key="3">
    <source>
        <dbReference type="ARBA" id="ARBA00008915"/>
    </source>
</evidence>
<dbReference type="STRING" id="10195.A0A3M7PB67"/>
<dbReference type="PANTHER" id="PTHR13327">
    <property type="entry name" value="NADH-UBIQUINONE OXIDOREDUCTASE ESSS SUBUNIT, MITOCHONDRIAL PRECURSOR"/>
    <property type="match status" value="1"/>
</dbReference>
<dbReference type="PANTHER" id="PTHR13327:SF0">
    <property type="entry name" value="NADH DEHYDROGENASE [UBIQUINONE] 1 BETA SUBCOMPLEX SUBUNIT 11, MITOCHONDRIAL"/>
    <property type="match status" value="1"/>
</dbReference>
<accession>A0A3M7PB67</accession>
<organism evidence="18 19">
    <name type="scientific">Brachionus plicatilis</name>
    <name type="common">Marine rotifer</name>
    <name type="synonym">Brachionus muelleri</name>
    <dbReference type="NCBI Taxonomy" id="10195"/>
    <lineage>
        <taxon>Eukaryota</taxon>
        <taxon>Metazoa</taxon>
        <taxon>Spiralia</taxon>
        <taxon>Gnathifera</taxon>
        <taxon>Rotifera</taxon>
        <taxon>Eurotatoria</taxon>
        <taxon>Monogononta</taxon>
        <taxon>Pseudotrocha</taxon>
        <taxon>Ploima</taxon>
        <taxon>Brachionidae</taxon>
        <taxon>Brachionus</taxon>
    </lineage>
</organism>
<comment type="subunit">
    <text evidence="16">Complex I is composed of 45 different subunits. Interacts with BCAP31.</text>
</comment>
<evidence type="ECO:0000256" key="7">
    <source>
        <dbReference type="ARBA" id="ARBA00022692"/>
    </source>
</evidence>
<keyword evidence="9" id="KW-0809">Transit peptide</keyword>
<evidence type="ECO:0000256" key="11">
    <source>
        <dbReference type="ARBA" id="ARBA00022989"/>
    </source>
</evidence>
<keyword evidence="19" id="KW-1185">Reference proteome</keyword>
<evidence type="ECO:0000256" key="9">
    <source>
        <dbReference type="ARBA" id="ARBA00022946"/>
    </source>
</evidence>
<comment type="subcellular location">
    <subcellularLocation>
        <location evidence="2">Mitochondrion inner membrane</location>
        <topology evidence="2">Single-pass membrane protein</topology>
    </subcellularLocation>
</comment>
<evidence type="ECO:0000256" key="13">
    <source>
        <dbReference type="ARBA" id="ARBA00023136"/>
    </source>
</evidence>
<proteinExistence type="inferred from homology"/>
<dbReference type="AlphaFoldDB" id="A0A3M7PB67"/>
<dbReference type="Pfam" id="PF10183">
    <property type="entry name" value="ESSS"/>
    <property type="match status" value="1"/>
</dbReference>
<evidence type="ECO:0000256" key="14">
    <source>
        <dbReference type="ARBA" id="ARBA00030753"/>
    </source>
</evidence>
<keyword evidence="12" id="KW-0496">Mitochondrion</keyword>
<evidence type="ECO:0000256" key="16">
    <source>
        <dbReference type="ARBA" id="ARBA00046528"/>
    </source>
</evidence>
<evidence type="ECO:0000256" key="8">
    <source>
        <dbReference type="ARBA" id="ARBA00022792"/>
    </source>
</evidence>
<evidence type="ECO:0000256" key="4">
    <source>
        <dbReference type="ARBA" id="ARBA00018632"/>
    </source>
</evidence>
<sequence length="162" mass="18948">MNRLCSMAKYFRNLSEISKICNAKNLIVVGSRNQLRLVSSDTKASPTNQQTIASQNELDKPQWERSDRYKIFYGFDANDEAKDKVVAHFFTFTAFLGFFFVPFLMFYYYPDYKTNDWCYREAYLEISRREKAGLPLVDPDYVPSEQINLPSEEDIGDTEIIL</sequence>
<keyword evidence="10" id="KW-0249">Electron transport</keyword>
<keyword evidence="13 17" id="KW-0472">Membrane</keyword>